<feature type="region of interest" description="Disordered" evidence="5">
    <location>
        <begin position="1"/>
        <end position="73"/>
    </location>
</feature>
<proteinExistence type="predicted"/>
<dbReference type="PROSITE" id="PS00036">
    <property type="entry name" value="BZIP_BASIC"/>
    <property type="match status" value="1"/>
</dbReference>
<dbReference type="Gene3D" id="1.20.5.170">
    <property type="match status" value="1"/>
</dbReference>
<evidence type="ECO:0000256" key="2">
    <source>
        <dbReference type="ARBA" id="ARBA00023015"/>
    </source>
</evidence>
<dbReference type="AlphaFoldDB" id="A0A9P9CZY1"/>
<dbReference type="EMBL" id="JAGMUU010000068">
    <property type="protein sequence ID" value="KAH7109904.1"/>
    <property type="molecule type" value="Genomic_DNA"/>
</dbReference>
<evidence type="ECO:0000256" key="1">
    <source>
        <dbReference type="ARBA" id="ARBA00004123"/>
    </source>
</evidence>
<keyword evidence="8" id="KW-1185">Reference proteome</keyword>
<dbReference type="InterPro" id="IPR046347">
    <property type="entry name" value="bZIP_sf"/>
</dbReference>
<organism evidence="7 8">
    <name type="scientific">Dactylonectria estremocensis</name>
    <dbReference type="NCBI Taxonomy" id="1079267"/>
    <lineage>
        <taxon>Eukaryota</taxon>
        <taxon>Fungi</taxon>
        <taxon>Dikarya</taxon>
        <taxon>Ascomycota</taxon>
        <taxon>Pezizomycotina</taxon>
        <taxon>Sordariomycetes</taxon>
        <taxon>Hypocreomycetidae</taxon>
        <taxon>Hypocreales</taxon>
        <taxon>Nectriaceae</taxon>
        <taxon>Dactylonectria</taxon>
    </lineage>
</organism>
<keyword evidence="2" id="KW-0805">Transcription regulation</keyword>
<dbReference type="OrthoDB" id="295274at2759"/>
<dbReference type="Proteomes" id="UP000717696">
    <property type="component" value="Unassembled WGS sequence"/>
</dbReference>
<sequence length="274" mass="30826">ESEQKPPCQPQSPPKPQTFTAKLEDDVSKPIADKLKRMKHNRKPKGPRKGSSKALELEDSDSKAHPGDPHRQRILKRNRIASMKCRLRKQDEAFELASHKQAIEDQNRKLSSIWDQLTAEIYGLKTRLLRHTYCNFTLIQKYIAYEATKSVDQLLRCPSPTQSNIAPLIGYQQGSSGSGASVSNSYSIYIPEMETIPPTWTDPSQQDAGSPKVGVDMFDMVLEPIQLEPVPVPCQTISSIPSMHEYCYQGTCVSMGPQLQLPDGVLWGSQWEFQ</sequence>
<feature type="compositionally biased region" description="Basic and acidic residues" evidence="5">
    <location>
        <begin position="22"/>
        <end position="35"/>
    </location>
</feature>
<keyword evidence="4" id="KW-0539">Nucleus</keyword>
<reference evidence="7" key="1">
    <citation type="journal article" date="2021" name="Nat. Commun.">
        <title>Genetic determinants of endophytism in the Arabidopsis root mycobiome.</title>
        <authorList>
            <person name="Mesny F."/>
            <person name="Miyauchi S."/>
            <person name="Thiergart T."/>
            <person name="Pickel B."/>
            <person name="Atanasova L."/>
            <person name="Karlsson M."/>
            <person name="Huettel B."/>
            <person name="Barry K.W."/>
            <person name="Haridas S."/>
            <person name="Chen C."/>
            <person name="Bauer D."/>
            <person name="Andreopoulos W."/>
            <person name="Pangilinan J."/>
            <person name="LaButti K."/>
            <person name="Riley R."/>
            <person name="Lipzen A."/>
            <person name="Clum A."/>
            <person name="Drula E."/>
            <person name="Henrissat B."/>
            <person name="Kohler A."/>
            <person name="Grigoriev I.V."/>
            <person name="Martin F.M."/>
            <person name="Hacquard S."/>
        </authorList>
    </citation>
    <scope>NUCLEOTIDE SEQUENCE</scope>
    <source>
        <strain evidence="7">MPI-CAGE-AT-0021</strain>
    </source>
</reference>
<evidence type="ECO:0000256" key="4">
    <source>
        <dbReference type="ARBA" id="ARBA00023242"/>
    </source>
</evidence>
<dbReference type="InterPro" id="IPR004827">
    <property type="entry name" value="bZIP"/>
</dbReference>
<protein>
    <recommendedName>
        <fullName evidence="6">BZIP domain-containing protein</fullName>
    </recommendedName>
</protein>
<evidence type="ECO:0000313" key="7">
    <source>
        <dbReference type="EMBL" id="KAH7109904.1"/>
    </source>
</evidence>
<gene>
    <name evidence="7" type="ORF">B0J13DRAFT_462709</name>
</gene>
<dbReference type="SUPFAM" id="SSF57959">
    <property type="entry name" value="Leucine zipper domain"/>
    <property type="match status" value="1"/>
</dbReference>
<dbReference type="InterPro" id="IPR051027">
    <property type="entry name" value="bZIP_transcription_factors"/>
</dbReference>
<accession>A0A9P9CZY1</accession>
<dbReference type="PROSITE" id="PS50217">
    <property type="entry name" value="BZIP"/>
    <property type="match status" value="1"/>
</dbReference>
<dbReference type="PANTHER" id="PTHR19304">
    <property type="entry name" value="CYCLIC-AMP RESPONSE ELEMENT BINDING PROTEIN"/>
    <property type="match status" value="1"/>
</dbReference>
<dbReference type="GO" id="GO:0003700">
    <property type="term" value="F:DNA-binding transcription factor activity"/>
    <property type="evidence" value="ECO:0007669"/>
    <property type="project" value="InterPro"/>
</dbReference>
<evidence type="ECO:0000256" key="5">
    <source>
        <dbReference type="SAM" id="MobiDB-lite"/>
    </source>
</evidence>
<comment type="caution">
    <text evidence="7">The sequence shown here is derived from an EMBL/GenBank/DDBJ whole genome shotgun (WGS) entry which is preliminary data.</text>
</comment>
<dbReference type="CDD" id="cd14687">
    <property type="entry name" value="bZIP_ATF2"/>
    <property type="match status" value="1"/>
</dbReference>
<feature type="compositionally biased region" description="Pro residues" evidence="5">
    <location>
        <begin position="7"/>
        <end position="16"/>
    </location>
</feature>
<dbReference type="SMART" id="SM00338">
    <property type="entry name" value="BRLZ"/>
    <property type="match status" value="1"/>
</dbReference>
<feature type="domain" description="BZIP" evidence="6">
    <location>
        <begin position="68"/>
        <end position="131"/>
    </location>
</feature>
<dbReference type="GO" id="GO:0005634">
    <property type="term" value="C:nucleus"/>
    <property type="evidence" value="ECO:0007669"/>
    <property type="project" value="UniProtKB-SubCell"/>
</dbReference>
<evidence type="ECO:0000313" key="8">
    <source>
        <dbReference type="Proteomes" id="UP000717696"/>
    </source>
</evidence>
<name>A0A9P9CZY1_9HYPO</name>
<evidence type="ECO:0000256" key="3">
    <source>
        <dbReference type="ARBA" id="ARBA00023163"/>
    </source>
</evidence>
<feature type="compositionally biased region" description="Basic residues" evidence="5">
    <location>
        <begin position="36"/>
        <end position="51"/>
    </location>
</feature>
<comment type="subcellular location">
    <subcellularLocation>
        <location evidence="1">Nucleus</location>
    </subcellularLocation>
</comment>
<feature type="non-terminal residue" evidence="7">
    <location>
        <position position="1"/>
    </location>
</feature>
<dbReference type="Pfam" id="PF00170">
    <property type="entry name" value="bZIP_1"/>
    <property type="match status" value="1"/>
</dbReference>
<evidence type="ECO:0000259" key="6">
    <source>
        <dbReference type="PROSITE" id="PS50217"/>
    </source>
</evidence>
<feature type="compositionally biased region" description="Basic and acidic residues" evidence="5">
    <location>
        <begin position="60"/>
        <end position="71"/>
    </location>
</feature>
<keyword evidence="3" id="KW-0804">Transcription</keyword>